<dbReference type="PANTHER" id="PTHR46289:SF14">
    <property type="entry name" value="DUF4371 DOMAIN-CONTAINING PROTEIN"/>
    <property type="match status" value="1"/>
</dbReference>
<dbReference type="OrthoDB" id="6152523at2759"/>
<accession>A0A6J8C4N8</accession>
<evidence type="ECO:0000313" key="2">
    <source>
        <dbReference type="Proteomes" id="UP000507470"/>
    </source>
</evidence>
<keyword evidence="2" id="KW-1185">Reference proteome</keyword>
<dbReference type="AlphaFoldDB" id="A0A6J8C4N8"/>
<evidence type="ECO:0000313" key="1">
    <source>
        <dbReference type="EMBL" id="CAC5389667.1"/>
    </source>
</evidence>
<dbReference type="InterPro" id="IPR052958">
    <property type="entry name" value="IFN-induced_PKR_regulator"/>
</dbReference>
<dbReference type="EMBL" id="CACVKT020004356">
    <property type="protein sequence ID" value="CAC5389667.1"/>
    <property type="molecule type" value="Genomic_DNA"/>
</dbReference>
<dbReference type="PANTHER" id="PTHR46289">
    <property type="entry name" value="52 KDA REPRESSOR OF THE INHIBITOR OF THE PROTEIN KINASE-LIKE PROTEIN-RELATED"/>
    <property type="match status" value="1"/>
</dbReference>
<name>A0A6J8C4N8_MYTCO</name>
<protein>
    <submittedName>
        <fullName evidence="1">Uncharacterized protein</fullName>
    </submittedName>
</protein>
<sequence>MSIIKSLVFCGRQGIALRGHRDDDIDKGSSTNKGNFKELLNFRVDGSDSILEKHLNSCKKNATYTSNTSQNELLLCLRDYIHSEQDCGRTIGTERSWDTKALTESQGLLKRITDTTFIVCFQTAMYIYGYLNGSSGKLQSTALDLLQGYSMVDNIESVLISANDTEYDNIYQKAEQMAELADTELVIYSTAVVDRLSEEYSSRFSSLSQKAVKAMALIPAHLEHTNREVLDDILAVYKDDLPMASSSEQEFNLWQRQWSSQTEKPNLLLLTSVAASSVERANASLRFAKNSFRSSMSEDRFSA</sequence>
<dbReference type="Proteomes" id="UP000507470">
    <property type="component" value="Unassembled WGS sequence"/>
</dbReference>
<gene>
    <name evidence="1" type="ORF">MCOR_24813</name>
</gene>
<reference evidence="1 2" key="1">
    <citation type="submission" date="2020-06" db="EMBL/GenBank/DDBJ databases">
        <authorList>
            <person name="Li R."/>
            <person name="Bekaert M."/>
        </authorList>
    </citation>
    <scope>NUCLEOTIDE SEQUENCE [LARGE SCALE GENOMIC DNA]</scope>
    <source>
        <strain evidence="2">wild</strain>
    </source>
</reference>
<proteinExistence type="predicted"/>
<organism evidence="1 2">
    <name type="scientific">Mytilus coruscus</name>
    <name type="common">Sea mussel</name>
    <dbReference type="NCBI Taxonomy" id="42192"/>
    <lineage>
        <taxon>Eukaryota</taxon>
        <taxon>Metazoa</taxon>
        <taxon>Spiralia</taxon>
        <taxon>Lophotrochozoa</taxon>
        <taxon>Mollusca</taxon>
        <taxon>Bivalvia</taxon>
        <taxon>Autobranchia</taxon>
        <taxon>Pteriomorphia</taxon>
        <taxon>Mytilida</taxon>
        <taxon>Mytiloidea</taxon>
        <taxon>Mytilidae</taxon>
        <taxon>Mytilinae</taxon>
        <taxon>Mytilus</taxon>
    </lineage>
</organism>